<evidence type="ECO:0000256" key="1">
    <source>
        <dbReference type="SAM" id="MobiDB-lite"/>
    </source>
</evidence>
<dbReference type="AlphaFoldDB" id="A0A0F9D072"/>
<feature type="compositionally biased region" description="Basic and acidic residues" evidence="1">
    <location>
        <begin position="26"/>
        <end position="38"/>
    </location>
</feature>
<name>A0A0F9D072_9ZZZZ</name>
<gene>
    <name evidence="2" type="ORF">LCGC14_2605440</name>
</gene>
<organism evidence="2">
    <name type="scientific">marine sediment metagenome</name>
    <dbReference type="NCBI Taxonomy" id="412755"/>
    <lineage>
        <taxon>unclassified sequences</taxon>
        <taxon>metagenomes</taxon>
        <taxon>ecological metagenomes</taxon>
    </lineage>
</organism>
<feature type="non-terminal residue" evidence="2">
    <location>
        <position position="38"/>
    </location>
</feature>
<evidence type="ECO:0000313" key="2">
    <source>
        <dbReference type="EMBL" id="KKL05493.1"/>
    </source>
</evidence>
<accession>A0A0F9D072</accession>
<sequence>MVSIAEARSIVDRNRRQLRQQQQKVDTARKNIEETRLR</sequence>
<reference evidence="2" key="1">
    <citation type="journal article" date="2015" name="Nature">
        <title>Complex archaea that bridge the gap between prokaryotes and eukaryotes.</title>
        <authorList>
            <person name="Spang A."/>
            <person name="Saw J.H."/>
            <person name="Jorgensen S.L."/>
            <person name="Zaremba-Niedzwiedzka K."/>
            <person name="Martijn J."/>
            <person name="Lind A.E."/>
            <person name="van Eijk R."/>
            <person name="Schleper C."/>
            <person name="Guy L."/>
            <person name="Ettema T.J."/>
        </authorList>
    </citation>
    <scope>NUCLEOTIDE SEQUENCE</scope>
</reference>
<proteinExistence type="predicted"/>
<protein>
    <submittedName>
        <fullName evidence="2">Uncharacterized protein</fullName>
    </submittedName>
</protein>
<dbReference type="EMBL" id="LAZR01044091">
    <property type="protein sequence ID" value="KKL05493.1"/>
    <property type="molecule type" value="Genomic_DNA"/>
</dbReference>
<feature type="region of interest" description="Disordered" evidence="1">
    <location>
        <begin position="15"/>
        <end position="38"/>
    </location>
</feature>
<comment type="caution">
    <text evidence="2">The sequence shown here is derived from an EMBL/GenBank/DDBJ whole genome shotgun (WGS) entry which is preliminary data.</text>
</comment>